<organism evidence="3 4">
    <name type="scientific">Pleurodeles waltl</name>
    <name type="common">Iberian ribbed newt</name>
    <dbReference type="NCBI Taxonomy" id="8319"/>
    <lineage>
        <taxon>Eukaryota</taxon>
        <taxon>Metazoa</taxon>
        <taxon>Chordata</taxon>
        <taxon>Craniata</taxon>
        <taxon>Vertebrata</taxon>
        <taxon>Euteleostomi</taxon>
        <taxon>Amphibia</taxon>
        <taxon>Batrachia</taxon>
        <taxon>Caudata</taxon>
        <taxon>Salamandroidea</taxon>
        <taxon>Salamandridae</taxon>
        <taxon>Pleurodelinae</taxon>
        <taxon>Pleurodeles</taxon>
    </lineage>
</organism>
<proteinExistence type="predicted"/>
<accession>A0AAV7V8U5</accession>
<sequence>MEQHLAERVLNAGDKHLLAQNAGGRPFSVQMLPGIVALTLRARKQHPTQRVLSADDKHLLVRNVGWRPCPVQAVANDSPTVVVARTDTATSDPEGEGLPTNLLRLPGSEGQGQQFRALSGIKRRTATRKASDVGELEEPGTAARTKTGNPKQSQGAVDSEEDAGPSTGEPQNDASGEGGTQREFQPHFRRSGPLQVCVTLEKGGRRGYTTLGLHPTETTKEDLFDVIILEQYLEALHASTQNWISQNPELTNGTAIDLACAYHRPPDFRGAQSKPTTSTAPRLGPVKPAHPRAMDPNG</sequence>
<evidence type="ECO:0000256" key="1">
    <source>
        <dbReference type="SAM" id="MobiDB-lite"/>
    </source>
</evidence>
<dbReference type="InterPro" id="IPR038269">
    <property type="entry name" value="SCAN_sf"/>
</dbReference>
<dbReference type="PROSITE" id="PS50804">
    <property type="entry name" value="SCAN_BOX"/>
    <property type="match status" value="1"/>
</dbReference>
<protein>
    <recommendedName>
        <fullName evidence="2">SCAN box domain-containing protein</fullName>
    </recommendedName>
</protein>
<evidence type="ECO:0000259" key="2">
    <source>
        <dbReference type="PROSITE" id="PS50804"/>
    </source>
</evidence>
<dbReference type="SUPFAM" id="SSF47353">
    <property type="entry name" value="Retrovirus capsid dimerization domain-like"/>
    <property type="match status" value="1"/>
</dbReference>
<dbReference type="Proteomes" id="UP001066276">
    <property type="component" value="Chromosome 2_1"/>
</dbReference>
<dbReference type="InterPro" id="IPR003309">
    <property type="entry name" value="SCAN_dom"/>
</dbReference>
<dbReference type="Pfam" id="PF02023">
    <property type="entry name" value="SCAN"/>
    <property type="match status" value="1"/>
</dbReference>
<feature type="domain" description="SCAN box" evidence="2">
    <location>
        <begin position="213"/>
        <end position="247"/>
    </location>
</feature>
<dbReference type="Gene3D" id="1.10.4020.10">
    <property type="entry name" value="DNA breaking-rejoining enzymes"/>
    <property type="match status" value="1"/>
</dbReference>
<name>A0AAV7V8U5_PLEWA</name>
<keyword evidence="4" id="KW-1185">Reference proteome</keyword>
<evidence type="ECO:0000313" key="4">
    <source>
        <dbReference type="Proteomes" id="UP001066276"/>
    </source>
</evidence>
<comment type="caution">
    <text evidence="3">The sequence shown here is derived from an EMBL/GenBank/DDBJ whole genome shotgun (WGS) entry which is preliminary data.</text>
</comment>
<dbReference type="AlphaFoldDB" id="A0AAV7V8U5"/>
<feature type="region of interest" description="Disordered" evidence="1">
    <location>
        <begin position="87"/>
        <end position="194"/>
    </location>
</feature>
<reference evidence="3" key="1">
    <citation type="journal article" date="2022" name="bioRxiv">
        <title>Sequencing and chromosome-scale assembly of the giantPleurodeles waltlgenome.</title>
        <authorList>
            <person name="Brown T."/>
            <person name="Elewa A."/>
            <person name="Iarovenko S."/>
            <person name="Subramanian E."/>
            <person name="Araus A.J."/>
            <person name="Petzold A."/>
            <person name="Susuki M."/>
            <person name="Suzuki K.-i.T."/>
            <person name="Hayashi T."/>
            <person name="Toyoda A."/>
            <person name="Oliveira C."/>
            <person name="Osipova E."/>
            <person name="Leigh N.D."/>
            <person name="Simon A."/>
            <person name="Yun M.H."/>
        </authorList>
    </citation>
    <scope>NUCLEOTIDE SEQUENCE</scope>
    <source>
        <strain evidence="3">20211129_DDA</strain>
        <tissue evidence="3">Liver</tissue>
    </source>
</reference>
<evidence type="ECO:0000313" key="3">
    <source>
        <dbReference type="EMBL" id="KAJ1197713.1"/>
    </source>
</evidence>
<gene>
    <name evidence="3" type="ORF">NDU88_001568</name>
</gene>
<dbReference type="EMBL" id="JANPWB010000003">
    <property type="protein sequence ID" value="KAJ1197713.1"/>
    <property type="molecule type" value="Genomic_DNA"/>
</dbReference>
<feature type="compositionally biased region" description="Polar residues" evidence="1">
    <location>
        <begin position="144"/>
        <end position="156"/>
    </location>
</feature>
<feature type="region of interest" description="Disordered" evidence="1">
    <location>
        <begin position="266"/>
        <end position="298"/>
    </location>
</feature>